<keyword evidence="8" id="KW-1185">Reference proteome</keyword>
<keyword evidence="7" id="KW-0456">Lyase</keyword>
<evidence type="ECO:0000313" key="8">
    <source>
        <dbReference type="Proteomes" id="UP000007460"/>
    </source>
</evidence>
<proteinExistence type="inferred from homology"/>
<dbReference type="GO" id="GO:0004089">
    <property type="term" value="F:carbonate dehydratase activity"/>
    <property type="evidence" value="ECO:0007669"/>
    <property type="project" value="UniProtKB-EC"/>
</dbReference>
<organism evidence="7 8">
    <name type="scientific">Puniceispirillum marinum (strain IMCC1322)</name>
    <dbReference type="NCBI Taxonomy" id="488538"/>
    <lineage>
        <taxon>Bacteria</taxon>
        <taxon>Pseudomonadati</taxon>
        <taxon>Pseudomonadota</taxon>
        <taxon>Alphaproteobacteria</taxon>
        <taxon>Candidatus Puniceispirillales</taxon>
        <taxon>Candidatus Puniceispirillaceae</taxon>
        <taxon>Candidatus Puniceispirillum</taxon>
    </lineage>
</organism>
<evidence type="ECO:0000256" key="4">
    <source>
        <dbReference type="ARBA" id="ARBA00023163"/>
    </source>
</evidence>
<dbReference type="PANTHER" id="PTHR30346">
    <property type="entry name" value="TRANSCRIPTIONAL DUAL REGULATOR HCAR-RELATED"/>
    <property type="match status" value="1"/>
</dbReference>
<evidence type="ECO:0000256" key="5">
    <source>
        <dbReference type="SAM" id="Phobius"/>
    </source>
</evidence>
<sequence>MEPTLRQIRYFIAAANAGQISRAAMDINISQSVITTAIKSLEEMVGTPLFERHAAGMALTYEGSLFLNHAVHIMESVDEAVRIPRRIKEDLSGTVNLAVSFTVIGYFLPKLMARFMRTFPNIKIHMTEANRTEIEEGLVTGGFDLAVMLTSNIINHEDLSQTTLIQSRRRLWVSSNHKFTKQAAVTLQDISTEPYIMLTVDEASNTTQRYWNKTPFKPNTVFRTSSVEAVRSMVANDMGVAILSDMVYRPWSLEGRRVDVIDVDETIPTMDVGVTWRTNATHSDVTKALIDFMHLSMGAE</sequence>
<evidence type="ECO:0000256" key="3">
    <source>
        <dbReference type="ARBA" id="ARBA00023125"/>
    </source>
</evidence>
<dbReference type="InterPro" id="IPR000847">
    <property type="entry name" value="LysR_HTH_N"/>
</dbReference>
<dbReference type="GO" id="GO:0003700">
    <property type="term" value="F:DNA-binding transcription factor activity"/>
    <property type="evidence" value="ECO:0007669"/>
    <property type="project" value="InterPro"/>
</dbReference>
<keyword evidence="5" id="KW-0812">Transmembrane</keyword>
<keyword evidence="5" id="KW-1133">Transmembrane helix</keyword>
<keyword evidence="3" id="KW-0238">DNA-binding</keyword>
<dbReference type="EMBL" id="CP001751">
    <property type="protein sequence ID" value="ADE40011.1"/>
    <property type="molecule type" value="Genomic_DNA"/>
</dbReference>
<dbReference type="FunFam" id="1.10.10.10:FF:000001">
    <property type="entry name" value="LysR family transcriptional regulator"/>
    <property type="match status" value="1"/>
</dbReference>
<evidence type="ECO:0000313" key="7">
    <source>
        <dbReference type="EMBL" id="ADE40011.1"/>
    </source>
</evidence>
<dbReference type="InterPro" id="IPR036388">
    <property type="entry name" value="WH-like_DNA-bd_sf"/>
</dbReference>
<evidence type="ECO:0000256" key="1">
    <source>
        <dbReference type="ARBA" id="ARBA00009437"/>
    </source>
</evidence>
<protein>
    <submittedName>
        <fullName evidence="7">Transcriptional regulator, LysR family</fullName>
        <ecNumber evidence="7">4.2.1.1</ecNumber>
    </submittedName>
</protein>
<dbReference type="PANTHER" id="PTHR30346:SF0">
    <property type="entry name" value="HCA OPERON TRANSCRIPTIONAL ACTIVATOR HCAR"/>
    <property type="match status" value="1"/>
</dbReference>
<evidence type="ECO:0000259" key="6">
    <source>
        <dbReference type="PROSITE" id="PS50931"/>
    </source>
</evidence>
<dbReference type="HOGENOM" id="CLU_039613_6_4_5"/>
<accession>D5BMG8</accession>
<gene>
    <name evidence="7" type="ordered locus">SAR116_1768</name>
</gene>
<dbReference type="KEGG" id="apb:SAR116_1768"/>
<dbReference type="STRING" id="488538.SAR116_1768"/>
<dbReference type="OrthoDB" id="9815174at2"/>
<dbReference type="GO" id="GO:0003677">
    <property type="term" value="F:DNA binding"/>
    <property type="evidence" value="ECO:0007669"/>
    <property type="project" value="UniProtKB-KW"/>
</dbReference>
<dbReference type="SUPFAM" id="SSF46785">
    <property type="entry name" value="Winged helix' DNA-binding domain"/>
    <property type="match status" value="1"/>
</dbReference>
<dbReference type="EC" id="4.2.1.1" evidence="7"/>
<dbReference type="AlphaFoldDB" id="D5BMG8"/>
<dbReference type="InterPro" id="IPR036390">
    <property type="entry name" value="WH_DNA-bd_sf"/>
</dbReference>
<dbReference type="PRINTS" id="PR00039">
    <property type="entry name" value="HTHLYSR"/>
</dbReference>
<dbReference type="Proteomes" id="UP000007460">
    <property type="component" value="Chromosome"/>
</dbReference>
<dbReference type="Pfam" id="PF03466">
    <property type="entry name" value="LysR_substrate"/>
    <property type="match status" value="1"/>
</dbReference>
<keyword evidence="4" id="KW-0804">Transcription</keyword>
<dbReference type="PROSITE" id="PS50931">
    <property type="entry name" value="HTH_LYSR"/>
    <property type="match status" value="1"/>
</dbReference>
<dbReference type="Pfam" id="PF00126">
    <property type="entry name" value="HTH_1"/>
    <property type="match status" value="1"/>
</dbReference>
<comment type="similarity">
    <text evidence="1">Belongs to the LysR transcriptional regulatory family.</text>
</comment>
<name>D5BMG8_PUNMI</name>
<dbReference type="Gene3D" id="3.40.190.10">
    <property type="entry name" value="Periplasmic binding protein-like II"/>
    <property type="match status" value="2"/>
</dbReference>
<keyword evidence="5" id="KW-0472">Membrane</keyword>
<dbReference type="SUPFAM" id="SSF53850">
    <property type="entry name" value="Periplasmic binding protein-like II"/>
    <property type="match status" value="1"/>
</dbReference>
<dbReference type="RefSeq" id="WP_013046638.1">
    <property type="nucleotide sequence ID" value="NC_014010.1"/>
</dbReference>
<feature type="transmembrane region" description="Helical" evidence="5">
    <location>
        <begin position="91"/>
        <end position="108"/>
    </location>
</feature>
<feature type="domain" description="HTH lysR-type" evidence="6">
    <location>
        <begin position="3"/>
        <end position="60"/>
    </location>
</feature>
<dbReference type="Gene3D" id="1.10.10.10">
    <property type="entry name" value="Winged helix-like DNA-binding domain superfamily/Winged helix DNA-binding domain"/>
    <property type="match status" value="1"/>
</dbReference>
<dbReference type="eggNOG" id="COG0583">
    <property type="taxonomic scope" value="Bacteria"/>
</dbReference>
<keyword evidence="2" id="KW-0805">Transcription regulation</keyword>
<dbReference type="GO" id="GO:0032993">
    <property type="term" value="C:protein-DNA complex"/>
    <property type="evidence" value="ECO:0007669"/>
    <property type="project" value="TreeGrafter"/>
</dbReference>
<reference evidence="7 8" key="1">
    <citation type="journal article" date="2010" name="J. Bacteriol.">
        <title>Complete genome sequence of "Candidatus Puniceispirillum marinum" IMCC1322, a representative of the SAR116 clade in the Alphaproteobacteria.</title>
        <authorList>
            <person name="Oh H.M."/>
            <person name="Kwon K.K."/>
            <person name="Kang I."/>
            <person name="Kang S.G."/>
            <person name="Lee J.H."/>
            <person name="Kim S.J."/>
            <person name="Cho J.C."/>
        </authorList>
    </citation>
    <scope>NUCLEOTIDE SEQUENCE [LARGE SCALE GENOMIC DNA]</scope>
    <source>
        <strain evidence="7 8">IMCC1322</strain>
    </source>
</reference>
<evidence type="ECO:0000256" key="2">
    <source>
        <dbReference type="ARBA" id="ARBA00023015"/>
    </source>
</evidence>
<dbReference type="InterPro" id="IPR005119">
    <property type="entry name" value="LysR_subst-bd"/>
</dbReference>